<accession>A0A174LSP4</accession>
<evidence type="ECO:0000256" key="1">
    <source>
        <dbReference type="SAM" id="Phobius"/>
    </source>
</evidence>
<feature type="transmembrane region" description="Helical" evidence="1">
    <location>
        <begin position="287"/>
        <end position="305"/>
    </location>
</feature>
<organism evidence="2 3">
    <name type="scientific">Fusicatenibacter saccharivorans</name>
    <dbReference type="NCBI Taxonomy" id="1150298"/>
    <lineage>
        <taxon>Bacteria</taxon>
        <taxon>Bacillati</taxon>
        <taxon>Bacillota</taxon>
        <taxon>Clostridia</taxon>
        <taxon>Lachnospirales</taxon>
        <taxon>Lachnospiraceae</taxon>
        <taxon>Fusicatenibacter</taxon>
    </lineage>
</organism>
<sequence>MTLTNYWWLLIWIFIGGVLALFIPKQQELVNGRKVERWTMPAALILIAPYIVWAGFRSNAFGDTGSYQKAFRECASSLGEIGNYLSSVTKDKGFYLLMALEKSIFGDSCRLFFVLLAAFQLLSIVWMFRKYSEDYWFSIFLFIASTDYISWTFNGIRQFTAVVIAYAATPFILKKKYIPSILLILLASTMHQSVLLMIPIIFIIQGKAWNKKTVLCILACLTALLFVDQFTNVMDSMLAETQYRNVVSDYQSWNDDGTNPLRVLVYSIPMILSLIGLKYVQAENDPMINTAVGASAIVCGLYVISMVTSGIFLGRLPIYISLWSQCILLPWEIKHMFTEKSARLVKIIAICCYGVFFYFQMHFTWGIL</sequence>
<gene>
    <name evidence="2" type="ORF">ERS852498_01561</name>
</gene>
<dbReference type="InterPro" id="IPR049458">
    <property type="entry name" value="EpsG-like"/>
</dbReference>
<reference evidence="2 3" key="1">
    <citation type="submission" date="2015-09" db="EMBL/GenBank/DDBJ databases">
        <authorList>
            <consortium name="Pathogen Informatics"/>
        </authorList>
    </citation>
    <scope>NUCLEOTIDE SEQUENCE [LARGE SCALE GENOMIC DNA]</scope>
    <source>
        <strain evidence="2 3">2789STDY5834885</strain>
    </source>
</reference>
<name>A0A174LSP4_9FIRM</name>
<dbReference type="AlphaFoldDB" id="A0A174LSP4"/>
<evidence type="ECO:0000313" key="3">
    <source>
        <dbReference type="Proteomes" id="UP000095709"/>
    </source>
</evidence>
<dbReference type="RefSeq" id="WP_055266461.1">
    <property type="nucleotide sequence ID" value="NZ_CZAL01000007.1"/>
</dbReference>
<keyword evidence="1" id="KW-0472">Membrane</keyword>
<feature type="transmembrane region" description="Helical" evidence="1">
    <location>
        <begin position="343"/>
        <end position="361"/>
    </location>
</feature>
<dbReference type="Pfam" id="PF14897">
    <property type="entry name" value="EpsG"/>
    <property type="match status" value="1"/>
</dbReference>
<feature type="transmembrane region" description="Helical" evidence="1">
    <location>
        <begin position="177"/>
        <end position="202"/>
    </location>
</feature>
<keyword evidence="1" id="KW-1133">Transmembrane helix</keyword>
<dbReference type="EMBL" id="CZAL01000007">
    <property type="protein sequence ID" value="CUP24509.1"/>
    <property type="molecule type" value="Genomic_DNA"/>
</dbReference>
<evidence type="ECO:0000313" key="2">
    <source>
        <dbReference type="EMBL" id="CUP24509.1"/>
    </source>
</evidence>
<evidence type="ECO:0008006" key="4">
    <source>
        <dbReference type="Google" id="ProtNLM"/>
    </source>
</evidence>
<dbReference type="Proteomes" id="UP000095709">
    <property type="component" value="Unassembled WGS sequence"/>
</dbReference>
<feature type="transmembrane region" description="Helical" evidence="1">
    <location>
        <begin position="263"/>
        <end position="280"/>
    </location>
</feature>
<feature type="transmembrane region" description="Helical" evidence="1">
    <location>
        <begin position="111"/>
        <end position="128"/>
    </location>
</feature>
<keyword evidence="1" id="KW-0812">Transmembrane</keyword>
<feature type="transmembrane region" description="Helical" evidence="1">
    <location>
        <begin position="35"/>
        <end position="56"/>
    </location>
</feature>
<protein>
    <recommendedName>
        <fullName evidence="4">Transmembrane protein EpsG</fullName>
    </recommendedName>
</protein>
<proteinExistence type="predicted"/>
<feature type="transmembrane region" description="Helical" evidence="1">
    <location>
        <begin position="6"/>
        <end position="23"/>
    </location>
</feature>
<feature type="transmembrane region" description="Helical" evidence="1">
    <location>
        <begin position="214"/>
        <end position="231"/>
    </location>
</feature>